<keyword evidence="4" id="KW-1185">Reference proteome</keyword>
<keyword evidence="2" id="KW-0732">Signal</keyword>
<proteinExistence type="predicted"/>
<gene>
    <name evidence="3" type="ORF">KUTeg_020381</name>
</gene>
<evidence type="ECO:0000256" key="1">
    <source>
        <dbReference type="SAM" id="MobiDB-lite"/>
    </source>
</evidence>
<evidence type="ECO:0000313" key="4">
    <source>
        <dbReference type="Proteomes" id="UP001217089"/>
    </source>
</evidence>
<feature type="compositionally biased region" description="Low complexity" evidence="1">
    <location>
        <begin position="48"/>
        <end position="65"/>
    </location>
</feature>
<feature type="signal peptide" evidence="2">
    <location>
        <begin position="1"/>
        <end position="21"/>
    </location>
</feature>
<reference evidence="3 4" key="1">
    <citation type="submission" date="2022-12" db="EMBL/GenBank/DDBJ databases">
        <title>Chromosome-level genome of Tegillarca granosa.</title>
        <authorList>
            <person name="Kim J."/>
        </authorList>
    </citation>
    <scope>NUCLEOTIDE SEQUENCE [LARGE SCALE GENOMIC DNA]</scope>
    <source>
        <strain evidence="3">Teg-2019</strain>
        <tissue evidence="3">Adductor muscle</tissue>
    </source>
</reference>
<dbReference type="EMBL" id="JARBDR010000918">
    <property type="protein sequence ID" value="KAJ8301394.1"/>
    <property type="molecule type" value="Genomic_DNA"/>
</dbReference>
<accession>A0ABQ9EAB4</accession>
<feature type="region of interest" description="Disordered" evidence="1">
    <location>
        <begin position="42"/>
        <end position="70"/>
    </location>
</feature>
<comment type="caution">
    <text evidence="3">The sequence shown here is derived from an EMBL/GenBank/DDBJ whole genome shotgun (WGS) entry which is preliminary data.</text>
</comment>
<dbReference type="Proteomes" id="UP001217089">
    <property type="component" value="Unassembled WGS sequence"/>
</dbReference>
<protein>
    <submittedName>
        <fullName evidence="3">Uncharacterized protein</fullName>
    </submittedName>
</protein>
<organism evidence="3 4">
    <name type="scientific">Tegillarca granosa</name>
    <name type="common">Malaysian cockle</name>
    <name type="synonym">Anadara granosa</name>
    <dbReference type="NCBI Taxonomy" id="220873"/>
    <lineage>
        <taxon>Eukaryota</taxon>
        <taxon>Metazoa</taxon>
        <taxon>Spiralia</taxon>
        <taxon>Lophotrochozoa</taxon>
        <taxon>Mollusca</taxon>
        <taxon>Bivalvia</taxon>
        <taxon>Autobranchia</taxon>
        <taxon>Pteriomorphia</taxon>
        <taxon>Arcoida</taxon>
        <taxon>Arcoidea</taxon>
        <taxon>Arcidae</taxon>
        <taxon>Tegillarca</taxon>
    </lineage>
</organism>
<evidence type="ECO:0000313" key="3">
    <source>
        <dbReference type="EMBL" id="KAJ8301394.1"/>
    </source>
</evidence>
<sequence>MTLYKMACFIYILSMIDTASGNSYGQQLNMAYDYHGQKLEDFGPPPAYEESVSYSSPSNPSYNNPGNAVSTDDTGIEQNLHARQIATVSDNHNMTSSSSVPHITQLTIQTDAVSTEQSGHFSNIASVSDNNMTSSSSAPHVTQMTCQTDTVTTNYASTEQGVHFSDITSVSDNNKTSTLEVT</sequence>
<name>A0ABQ9EAB4_TEGGR</name>
<evidence type="ECO:0000256" key="2">
    <source>
        <dbReference type="SAM" id="SignalP"/>
    </source>
</evidence>
<feature type="chain" id="PRO_5046458869" evidence="2">
    <location>
        <begin position="22"/>
        <end position="182"/>
    </location>
</feature>